<reference evidence="9 10" key="1">
    <citation type="submission" date="2019-04" db="EMBL/GenBank/DDBJ databases">
        <title>Microbes associate with the intestines of laboratory mice.</title>
        <authorList>
            <person name="Navarre W."/>
            <person name="Wong E."/>
            <person name="Huang K."/>
            <person name="Tropini C."/>
            <person name="Ng K."/>
            <person name="Yu B."/>
        </authorList>
    </citation>
    <scope>NUCLEOTIDE SEQUENCE [LARGE SCALE GENOMIC DNA]</scope>
    <source>
        <strain evidence="9 10">NM69_E16B</strain>
    </source>
</reference>
<keyword evidence="3" id="KW-1003">Cell membrane</keyword>
<dbReference type="PANTHER" id="PTHR40074:SF2">
    <property type="entry name" value="O-ACETYLTRANSFERASE WECH"/>
    <property type="match status" value="1"/>
</dbReference>
<feature type="transmembrane region" description="Helical" evidence="7">
    <location>
        <begin position="288"/>
        <end position="306"/>
    </location>
</feature>
<evidence type="ECO:0000313" key="9">
    <source>
        <dbReference type="EMBL" id="TGY07556.1"/>
    </source>
</evidence>
<dbReference type="Proteomes" id="UP000310532">
    <property type="component" value="Unassembled WGS sequence"/>
</dbReference>
<protein>
    <recommendedName>
        <fullName evidence="8">Acyltransferase 3 domain-containing protein</fullName>
    </recommendedName>
</protein>
<comment type="similarity">
    <text evidence="2">Belongs to the acyltransferase 3 family.</text>
</comment>
<dbReference type="RefSeq" id="WP_136009614.1">
    <property type="nucleotide sequence ID" value="NZ_SRYZ01000009.1"/>
</dbReference>
<organism evidence="9 10">
    <name type="scientific">Bacteroides muris</name>
    <name type="common">ex Afrizal et al. 2022</name>
    <dbReference type="NCBI Taxonomy" id="2516960"/>
    <lineage>
        <taxon>Bacteria</taxon>
        <taxon>Pseudomonadati</taxon>
        <taxon>Bacteroidota</taxon>
        <taxon>Bacteroidia</taxon>
        <taxon>Bacteroidales</taxon>
        <taxon>Bacteroidaceae</taxon>
        <taxon>Bacteroides</taxon>
    </lineage>
</organism>
<feature type="transmembrane region" description="Helical" evidence="7">
    <location>
        <begin position="139"/>
        <end position="158"/>
    </location>
</feature>
<accession>A0A4S2B0R1</accession>
<feature type="transmembrane region" description="Helical" evidence="7">
    <location>
        <begin position="106"/>
        <end position="127"/>
    </location>
</feature>
<keyword evidence="5 7" id="KW-1133">Transmembrane helix</keyword>
<feature type="transmembrane region" description="Helical" evidence="7">
    <location>
        <begin position="35"/>
        <end position="53"/>
    </location>
</feature>
<name>A0A4S2B0R1_9BACE</name>
<dbReference type="GO" id="GO:0009246">
    <property type="term" value="P:enterobacterial common antigen biosynthetic process"/>
    <property type="evidence" value="ECO:0007669"/>
    <property type="project" value="TreeGrafter"/>
</dbReference>
<sequence length="326" mass="38333">MQRNNTYDIAKCWAIVSVIVYHVINIIFYNQIIHSFIDTYFLALFFFISGLLVKDDKVKCKGWLKMKAVQLLIPFICIFIFNRLYYHFLEGSSIWSQKSIDDSKSGFWFIFSLFCFLLTTKFCTILIKNINSITAKILVLISPFFIVTILCSILPYEIAGYFSLMSFRRYWLFFVYGYIVNSYWKVDTVVLRKVLPYSSLCYITMSLYYIFIVKDISSNFDFAIWFVTNFVGCHFWLLLIERFKVLFSKNIILNIGRSTLGIYLFHYYPLRLCTIAMGGKQLNDSFYYYPLTIICTLVILVLAYFITTAVKSNKITAFLFLGIKAK</sequence>
<evidence type="ECO:0000256" key="5">
    <source>
        <dbReference type="ARBA" id="ARBA00022989"/>
    </source>
</evidence>
<dbReference type="AlphaFoldDB" id="A0A4S2B0R1"/>
<evidence type="ECO:0000256" key="1">
    <source>
        <dbReference type="ARBA" id="ARBA00004651"/>
    </source>
</evidence>
<comment type="caution">
    <text evidence="9">The sequence shown here is derived from an EMBL/GenBank/DDBJ whole genome shotgun (WGS) entry which is preliminary data.</text>
</comment>
<proteinExistence type="inferred from homology"/>
<feature type="transmembrane region" description="Helical" evidence="7">
    <location>
        <begin position="223"/>
        <end position="239"/>
    </location>
</feature>
<evidence type="ECO:0000256" key="7">
    <source>
        <dbReference type="SAM" id="Phobius"/>
    </source>
</evidence>
<dbReference type="PANTHER" id="PTHR40074">
    <property type="entry name" value="O-ACETYLTRANSFERASE WECH"/>
    <property type="match status" value="1"/>
</dbReference>
<dbReference type="GO" id="GO:0016413">
    <property type="term" value="F:O-acetyltransferase activity"/>
    <property type="evidence" value="ECO:0007669"/>
    <property type="project" value="TreeGrafter"/>
</dbReference>
<evidence type="ECO:0000313" key="10">
    <source>
        <dbReference type="Proteomes" id="UP000310532"/>
    </source>
</evidence>
<gene>
    <name evidence="9" type="ORF">E5355_06195</name>
</gene>
<evidence type="ECO:0000256" key="6">
    <source>
        <dbReference type="ARBA" id="ARBA00023136"/>
    </source>
</evidence>
<feature type="transmembrane region" description="Helical" evidence="7">
    <location>
        <begin position="170"/>
        <end position="187"/>
    </location>
</feature>
<keyword evidence="4 7" id="KW-0812">Transmembrane</keyword>
<keyword evidence="10" id="KW-1185">Reference proteome</keyword>
<evidence type="ECO:0000256" key="3">
    <source>
        <dbReference type="ARBA" id="ARBA00022475"/>
    </source>
</evidence>
<comment type="subcellular location">
    <subcellularLocation>
        <location evidence="1">Cell membrane</location>
        <topology evidence="1">Multi-pass membrane protein</topology>
    </subcellularLocation>
</comment>
<dbReference type="Pfam" id="PF01757">
    <property type="entry name" value="Acyl_transf_3"/>
    <property type="match status" value="1"/>
</dbReference>
<feature type="transmembrane region" description="Helical" evidence="7">
    <location>
        <begin position="12"/>
        <end position="29"/>
    </location>
</feature>
<feature type="transmembrane region" description="Helical" evidence="7">
    <location>
        <begin position="194"/>
        <end position="211"/>
    </location>
</feature>
<dbReference type="InterPro" id="IPR002656">
    <property type="entry name" value="Acyl_transf_3_dom"/>
</dbReference>
<evidence type="ECO:0000256" key="2">
    <source>
        <dbReference type="ARBA" id="ARBA00007400"/>
    </source>
</evidence>
<dbReference type="EMBL" id="SRYZ01000009">
    <property type="protein sequence ID" value="TGY07556.1"/>
    <property type="molecule type" value="Genomic_DNA"/>
</dbReference>
<evidence type="ECO:0000256" key="4">
    <source>
        <dbReference type="ARBA" id="ARBA00022692"/>
    </source>
</evidence>
<feature type="transmembrane region" description="Helical" evidence="7">
    <location>
        <begin position="251"/>
        <end position="268"/>
    </location>
</feature>
<feature type="domain" description="Acyltransferase 3" evidence="8">
    <location>
        <begin position="7"/>
        <end position="304"/>
    </location>
</feature>
<feature type="transmembrane region" description="Helical" evidence="7">
    <location>
        <begin position="68"/>
        <end position="86"/>
    </location>
</feature>
<evidence type="ECO:0000259" key="8">
    <source>
        <dbReference type="Pfam" id="PF01757"/>
    </source>
</evidence>
<keyword evidence="6 7" id="KW-0472">Membrane</keyword>
<dbReference type="GO" id="GO:0005886">
    <property type="term" value="C:plasma membrane"/>
    <property type="evidence" value="ECO:0007669"/>
    <property type="project" value="UniProtKB-SubCell"/>
</dbReference>